<feature type="region of interest" description="Disordered" evidence="1">
    <location>
        <begin position="25"/>
        <end position="105"/>
    </location>
</feature>
<dbReference type="RefSeq" id="WP_219289022.1">
    <property type="nucleotide sequence ID" value="NZ_RPHB01000004.1"/>
</dbReference>
<evidence type="ECO:0000313" key="3">
    <source>
        <dbReference type="EMBL" id="MBW3468163.1"/>
    </source>
</evidence>
<name>A0A951IWF1_9BACT</name>
<keyword evidence="2" id="KW-1133">Transmembrane helix</keyword>
<feature type="transmembrane region" description="Helical" evidence="2">
    <location>
        <begin position="6"/>
        <end position="21"/>
    </location>
</feature>
<keyword evidence="2" id="KW-0472">Membrane</keyword>
<keyword evidence="4" id="KW-1185">Reference proteome</keyword>
<evidence type="ECO:0000256" key="2">
    <source>
        <dbReference type="SAM" id="Phobius"/>
    </source>
</evidence>
<dbReference type="EMBL" id="RPHB01000004">
    <property type="protein sequence ID" value="MBW3468163.1"/>
    <property type="molecule type" value="Genomic_DNA"/>
</dbReference>
<organism evidence="3 4">
    <name type="scientific">Arthrospiribacter ruber</name>
    <dbReference type="NCBI Taxonomy" id="2487934"/>
    <lineage>
        <taxon>Bacteria</taxon>
        <taxon>Pseudomonadati</taxon>
        <taxon>Bacteroidota</taxon>
        <taxon>Cytophagia</taxon>
        <taxon>Cytophagales</taxon>
        <taxon>Cyclobacteriaceae</taxon>
        <taxon>Arthrospiribacter</taxon>
    </lineage>
</organism>
<comment type="caution">
    <text evidence="3">The sequence shown here is derived from an EMBL/GenBank/DDBJ whole genome shotgun (WGS) entry which is preliminary data.</text>
</comment>
<feature type="compositionally biased region" description="Basic and acidic residues" evidence="1">
    <location>
        <begin position="37"/>
        <end position="66"/>
    </location>
</feature>
<proteinExistence type="predicted"/>
<gene>
    <name evidence="3" type="ORF">EGN73_10100</name>
</gene>
<keyword evidence="2" id="KW-0812">Transmembrane</keyword>
<feature type="compositionally biased region" description="Basic and acidic residues" evidence="1">
    <location>
        <begin position="77"/>
        <end position="100"/>
    </location>
</feature>
<evidence type="ECO:0000313" key="4">
    <source>
        <dbReference type="Proteomes" id="UP000727490"/>
    </source>
</evidence>
<reference evidence="3 4" key="1">
    <citation type="journal article" date="2020" name="Syst. Appl. Microbiol.">
        <title>Arthrospiribacter ruber gen. nov., sp. nov., a novel bacterium isolated from Arthrospira cultures.</title>
        <authorList>
            <person name="Waleron M."/>
            <person name="Misztak A."/>
            <person name="Waleron M.M."/>
            <person name="Furmaniak M."/>
            <person name="Mrozik A."/>
            <person name="Waleron K."/>
        </authorList>
    </citation>
    <scope>NUCLEOTIDE SEQUENCE [LARGE SCALE GENOMIC DNA]</scope>
    <source>
        <strain evidence="3 4">DPMB0001</strain>
    </source>
</reference>
<sequence length="184" mass="21444">MDAGNIIYIIAIIIYFIYTALKKGKGPEDIDEPSAPQDERPRRQTSFEDLLKEIREGQKERERDLEQSGQGETLEDQAQRQERKIERRTPEPVYEERNYERPVANQPKAFQKFQGEVKAQDKPKLKTLDEQVSLDAELEGLKASIEVEELEDKVQVNRYKSLLKNPETVKDAVVMSEILNRKHF</sequence>
<evidence type="ECO:0000256" key="1">
    <source>
        <dbReference type="SAM" id="MobiDB-lite"/>
    </source>
</evidence>
<dbReference type="AlphaFoldDB" id="A0A951IWF1"/>
<protein>
    <submittedName>
        <fullName evidence="3">Uncharacterized protein</fullName>
    </submittedName>
</protein>
<accession>A0A951IWF1</accession>
<dbReference type="Proteomes" id="UP000727490">
    <property type="component" value="Unassembled WGS sequence"/>
</dbReference>